<dbReference type="InterPro" id="IPR050679">
    <property type="entry name" value="Bact_HTH_transcr_reg"/>
</dbReference>
<proteinExistence type="predicted"/>
<dbReference type="PROSITE" id="PS50949">
    <property type="entry name" value="HTH_GNTR"/>
    <property type="match status" value="1"/>
</dbReference>
<dbReference type="Gene3D" id="1.10.10.10">
    <property type="entry name" value="Winged helix-like DNA-binding domain superfamily/Winged helix DNA-binding domain"/>
    <property type="match status" value="1"/>
</dbReference>
<keyword evidence="1" id="KW-0805">Transcription regulation</keyword>
<evidence type="ECO:0000259" key="4">
    <source>
        <dbReference type="PROSITE" id="PS50949"/>
    </source>
</evidence>
<name>A0ABW0XI00_9ACTN</name>
<dbReference type="InterPro" id="IPR036390">
    <property type="entry name" value="WH_DNA-bd_sf"/>
</dbReference>
<evidence type="ECO:0000256" key="2">
    <source>
        <dbReference type="ARBA" id="ARBA00023125"/>
    </source>
</evidence>
<organism evidence="5 6">
    <name type="scientific">Streptomyces incanus</name>
    <dbReference type="NCBI Taxonomy" id="887453"/>
    <lineage>
        <taxon>Bacteria</taxon>
        <taxon>Bacillati</taxon>
        <taxon>Actinomycetota</taxon>
        <taxon>Actinomycetes</taxon>
        <taxon>Kitasatosporales</taxon>
        <taxon>Streptomycetaceae</taxon>
        <taxon>Streptomyces</taxon>
    </lineage>
</organism>
<reference evidence="6" key="1">
    <citation type="journal article" date="2019" name="Int. J. Syst. Evol. Microbiol.">
        <title>The Global Catalogue of Microorganisms (GCM) 10K type strain sequencing project: providing services to taxonomists for standard genome sequencing and annotation.</title>
        <authorList>
            <consortium name="The Broad Institute Genomics Platform"/>
            <consortium name="The Broad Institute Genome Sequencing Center for Infectious Disease"/>
            <person name="Wu L."/>
            <person name="Ma J."/>
        </authorList>
    </citation>
    <scope>NUCLEOTIDE SEQUENCE [LARGE SCALE GENOMIC DNA]</scope>
    <source>
        <strain evidence="6">JCM 13852</strain>
    </source>
</reference>
<evidence type="ECO:0000256" key="3">
    <source>
        <dbReference type="ARBA" id="ARBA00023163"/>
    </source>
</evidence>
<keyword evidence="2" id="KW-0238">DNA-binding</keyword>
<dbReference type="Pfam" id="PF00392">
    <property type="entry name" value="GntR"/>
    <property type="match status" value="1"/>
</dbReference>
<dbReference type="InterPro" id="IPR036388">
    <property type="entry name" value="WH-like_DNA-bd_sf"/>
</dbReference>
<dbReference type="RefSeq" id="WP_381205696.1">
    <property type="nucleotide sequence ID" value="NZ_JBHSPC010000013.1"/>
</dbReference>
<comment type="caution">
    <text evidence="5">The sequence shown here is derived from an EMBL/GenBank/DDBJ whole genome shotgun (WGS) entry which is preliminary data.</text>
</comment>
<evidence type="ECO:0000313" key="5">
    <source>
        <dbReference type="EMBL" id="MFC5669398.1"/>
    </source>
</evidence>
<keyword evidence="6" id="KW-1185">Reference proteome</keyword>
<dbReference type="EMBL" id="JBHSPC010000013">
    <property type="protein sequence ID" value="MFC5669398.1"/>
    <property type="molecule type" value="Genomic_DNA"/>
</dbReference>
<dbReference type="SMART" id="SM00345">
    <property type="entry name" value="HTH_GNTR"/>
    <property type="match status" value="1"/>
</dbReference>
<sequence length="83" mass="9106">MPDLDRSQNLWPQILTDLRRRLRAGEWTPGERFPGTVTLAAEYGTAQATTQKAVVALRAEGWLRLEVGQGNYVADPLPAAGDT</sequence>
<dbReference type="Proteomes" id="UP001596183">
    <property type="component" value="Unassembled WGS sequence"/>
</dbReference>
<dbReference type="SUPFAM" id="SSF46785">
    <property type="entry name" value="Winged helix' DNA-binding domain"/>
    <property type="match status" value="1"/>
</dbReference>
<dbReference type="PANTHER" id="PTHR44846:SF1">
    <property type="entry name" value="MANNOSYL-D-GLYCERATE TRANSPORT_METABOLISM SYSTEM REPRESSOR MNGR-RELATED"/>
    <property type="match status" value="1"/>
</dbReference>
<keyword evidence="3" id="KW-0804">Transcription</keyword>
<protein>
    <submittedName>
        <fullName evidence="5">GntR family transcriptional regulator</fullName>
    </submittedName>
</protein>
<evidence type="ECO:0000256" key="1">
    <source>
        <dbReference type="ARBA" id="ARBA00023015"/>
    </source>
</evidence>
<dbReference type="PANTHER" id="PTHR44846">
    <property type="entry name" value="MANNOSYL-D-GLYCERATE TRANSPORT/METABOLISM SYSTEM REPRESSOR MNGR-RELATED"/>
    <property type="match status" value="1"/>
</dbReference>
<dbReference type="InterPro" id="IPR000524">
    <property type="entry name" value="Tscrpt_reg_HTH_GntR"/>
</dbReference>
<accession>A0ABW0XI00</accession>
<evidence type="ECO:0000313" key="6">
    <source>
        <dbReference type="Proteomes" id="UP001596183"/>
    </source>
</evidence>
<gene>
    <name evidence="5" type="ORF">ACFP2V_04485</name>
</gene>
<feature type="domain" description="HTH gntR-type" evidence="4">
    <location>
        <begin position="8"/>
        <end position="76"/>
    </location>
</feature>